<dbReference type="EMBL" id="CP000527">
    <property type="protein sequence ID" value="ABM29534.1"/>
    <property type="molecule type" value="Genomic_DNA"/>
</dbReference>
<dbReference type="AlphaFoldDB" id="A0A0H3AAV7"/>
<reference evidence="6" key="1">
    <citation type="journal article" date="2009" name="Environ. Microbiol.">
        <title>Contribution of mobile genetic elements to Desulfovibrio vulgaris genome plasticity.</title>
        <authorList>
            <person name="Walker C.B."/>
            <person name="Stolyar S."/>
            <person name="Chivian D."/>
            <person name="Pinel N."/>
            <person name="Gabster J.A."/>
            <person name="Dehal P.S."/>
            <person name="He Z."/>
            <person name="Yang Z.K."/>
            <person name="Yen H.C."/>
            <person name="Zhou J."/>
            <person name="Wall J.D."/>
            <person name="Hazen T.C."/>
            <person name="Arkin A.P."/>
            <person name="Stahl D.A."/>
        </authorList>
    </citation>
    <scope>NUCLEOTIDE SEQUENCE [LARGE SCALE GENOMIC DNA]</scope>
    <source>
        <strain evidence="6">DP4</strain>
    </source>
</reference>
<accession>A0A0H3AAV7</accession>
<organism evidence="5 6">
    <name type="scientific">Nitratidesulfovibrio vulgaris (strain DP4)</name>
    <name type="common">Desulfovibrio vulgaris</name>
    <dbReference type="NCBI Taxonomy" id="391774"/>
    <lineage>
        <taxon>Bacteria</taxon>
        <taxon>Pseudomonadati</taxon>
        <taxon>Thermodesulfobacteriota</taxon>
        <taxon>Desulfovibrionia</taxon>
        <taxon>Desulfovibrionales</taxon>
        <taxon>Desulfovibrionaceae</taxon>
        <taxon>Nitratidesulfovibrio</taxon>
    </lineage>
</organism>
<dbReference type="EC" id="2.7.7.65" evidence="1"/>
<dbReference type="FunFam" id="3.30.70.270:FF:000001">
    <property type="entry name" value="Diguanylate cyclase domain protein"/>
    <property type="match status" value="1"/>
</dbReference>
<dbReference type="PANTHER" id="PTHR45138">
    <property type="entry name" value="REGULATORY COMPONENTS OF SENSORY TRANSDUCTION SYSTEM"/>
    <property type="match status" value="1"/>
</dbReference>
<protein>
    <recommendedName>
        <fullName evidence="1">diguanylate cyclase</fullName>
        <ecNumber evidence="1">2.7.7.65</ecNumber>
    </recommendedName>
</protein>
<dbReference type="SMART" id="SM00267">
    <property type="entry name" value="GGDEF"/>
    <property type="match status" value="1"/>
</dbReference>
<evidence type="ECO:0000256" key="1">
    <source>
        <dbReference type="ARBA" id="ARBA00012528"/>
    </source>
</evidence>
<feature type="domain" description="GGDEF" evidence="4">
    <location>
        <begin position="226"/>
        <end position="358"/>
    </location>
</feature>
<dbReference type="Proteomes" id="UP000009173">
    <property type="component" value="Chromosome"/>
</dbReference>
<evidence type="ECO:0000313" key="5">
    <source>
        <dbReference type="EMBL" id="ABM29534.1"/>
    </source>
</evidence>
<keyword evidence="3" id="KW-0812">Transmembrane</keyword>
<feature type="transmembrane region" description="Helical" evidence="3">
    <location>
        <begin position="126"/>
        <end position="144"/>
    </location>
</feature>
<dbReference type="SMR" id="A0A0H3AAV7"/>
<dbReference type="InterPro" id="IPR029787">
    <property type="entry name" value="Nucleotide_cyclase"/>
</dbReference>
<dbReference type="PROSITE" id="PS50887">
    <property type="entry name" value="GGDEF"/>
    <property type="match status" value="1"/>
</dbReference>
<name>A0A0H3AAV7_NITV4</name>
<evidence type="ECO:0000256" key="3">
    <source>
        <dbReference type="SAM" id="Phobius"/>
    </source>
</evidence>
<gene>
    <name evidence="5" type="ordered locus">Dvul_2518</name>
</gene>
<keyword evidence="3" id="KW-1133">Transmembrane helix</keyword>
<feature type="transmembrane region" description="Helical" evidence="3">
    <location>
        <begin position="156"/>
        <end position="174"/>
    </location>
</feature>
<dbReference type="CDD" id="cd01949">
    <property type="entry name" value="GGDEF"/>
    <property type="match status" value="1"/>
</dbReference>
<dbReference type="GO" id="GO:0052621">
    <property type="term" value="F:diguanylate cyclase activity"/>
    <property type="evidence" value="ECO:0007669"/>
    <property type="project" value="UniProtKB-EC"/>
</dbReference>
<feature type="transmembrane region" description="Helical" evidence="3">
    <location>
        <begin position="51"/>
        <end position="72"/>
    </location>
</feature>
<feature type="transmembrane region" description="Helical" evidence="3">
    <location>
        <begin position="79"/>
        <end position="96"/>
    </location>
</feature>
<dbReference type="SUPFAM" id="SSF55073">
    <property type="entry name" value="Nucleotide cyclase"/>
    <property type="match status" value="1"/>
</dbReference>
<dbReference type="HOGENOM" id="CLU_000445_11_1_7"/>
<dbReference type="InterPro" id="IPR000160">
    <property type="entry name" value="GGDEF_dom"/>
</dbReference>
<evidence type="ECO:0000259" key="4">
    <source>
        <dbReference type="PROSITE" id="PS50887"/>
    </source>
</evidence>
<dbReference type="RefSeq" id="WP_010937723.1">
    <property type="nucleotide sequence ID" value="NC_008751.1"/>
</dbReference>
<evidence type="ECO:0000313" key="6">
    <source>
        <dbReference type="Proteomes" id="UP000009173"/>
    </source>
</evidence>
<keyword evidence="3" id="KW-0472">Membrane</keyword>
<dbReference type="Gene3D" id="3.30.70.270">
    <property type="match status" value="1"/>
</dbReference>
<proteinExistence type="predicted"/>
<evidence type="ECO:0000256" key="2">
    <source>
        <dbReference type="ARBA" id="ARBA00034247"/>
    </source>
</evidence>
<dbReference type="Pfam" id="PF00990">
    <property type="entry name" value="GGDEF"/>
    <property type="match status" value="1"/>
</dbReference>
<sequence>MRTLIDRVFSNGLSHAPQPEAIHHVGVANMFNAVTMVFCLSLAFFDWMQGYGGMALLLCGIAALALFSMLHLGRTGKRSNINLLLALALIGVDWWLMATGGVAGMGHLWVFSLPPLLLFTFGLRRGGMLVALLVFGIICILYGPEELSPFEYGDSFAPRYLLALTASISLVSVAEAARRHSERRLLALTHQLAFCARSDPLTGLANRRSLCERFEQERQRSLRNNTPLSLILCDIDHFKTINDTHGHECGDYVLRKLADMLRTNMRAQDTVCRWGGEEFLLLLPDTDEKGATRLAEKLRTLTESYPFSYHGIPIRVTLCFGVHQCSREGHTDYHIRKADRKLYMAKEQGRNRVVSGDIPDILLPPGYIEEAD</sequence>
<dbReference type="PANTHER" id="PTHR45138:SF9">
    <property type="entry name" value="DIGUANYLATE CYCLASE DGCM-RELATED"/>
    <property type="match status" value="1"/>
</dbReference>
<feature type="transmembrane region" description="Helical" evidence="3">
    <location>
        <begin position="21"/>
        <end position="45"/>
    </location>
</feature>
<dbReference type="NCBIfam" id="TIGR00254">
    <property type="entry name" value="GGDEF"/>
    <property type="match status" value="1"/>
</dbReference>
<dbReference type="KEGG" id="dvl:Dvul_2518"/>
<dbReference type="InterPro" id="IPR043128">
    <property type="entry name" value="Rev_trsase/Diguanyl_cyclase"/>
</dbReference>
<comment type="catalytic activity">
    <reaction evidence="2">
        <text>2 GTP = 3',3'-c-di-GMP + 2 diphosphate</text>
        <dbReference type="Rhea" id="RHEA:24898"/>
        <dbReference type="ChEBI" id="CHEBI:33019"/>
        <dbReference type="ChEBI" id="CHEBI:37565"/>
        <dbReference type="ChEBI" id="CHEBI:58805"/>
        <dbReference type="EC" id="2.7.7.65"/>
    </reaction>
</comment>
<feature type="transmembrane region" description="Helical" evidence="3">
    <location>
        <begin position="102"/>
        <end position="119"/>
    </location>
</feature>
<dbReference type="InterPro" id="IPR050469">
    <property type="entry name" value="Diguanylate_Cyclase"/>
</dbReference>